<dbReference type="AlphaFoldDB" id="A0A392U0N2"/>
<dbReference type="InterPro" id="IPR050951">
    <property type="entry name" value="Retrovirus_Pol_polyprotein"/>
</dbReference>
<dbReference type="Gene3D" id="3.30.70.270">
    <property type="match status" value="1"/>
</dbReference>
<accession>A0A392U0N2</accession>
<keyword evidence="2" id="KW-1185">Reference proteome</keyword>
<organism evidence="1 2">
    <name type="scientific">Trifolium medium</name>
    <dbReference type="NCBI Taxonomy" id="97028"/>
    <lineage>
        <taxon>Eukaryota</taxon>
        <taxon>Viridiplantae</taxon>
        <taxon>Streptophyta</taxon>
        <taxon>Embryophyta</taxon>
        <taxon>Tracheophyta</taxon>
        <taxon>Spermatophyta</taxon>
        <taxon>Magnoliopsida</taxon>
        <taxon>eudicotyledons</taxon>
        <taxon>Gunneridae</taxon>
        <taxon>Pentapetalae</taxon>
        <taxon>rosids</taxon>
        <taxon>fabids</taxon>
        <taxon>Fabales</taxon>
        <taxon>Fabaceae</taxon>
        <taxon>Papilionoideae</taxon>
        <taxon>50 kb inversion clade</taxon>
        <taxon>NPAAA clade</taxon>
        <taxon>Hologalegina</taxon>
        <taxon>IRL clade</taxon>
        <taxon>Trifolieae</taxon>
        <taxon>Trifolium</taxon>
    </lineage>
</organism>
<dbReference type="SUPFAM" id="SSF56672">
    <property type="entry name" value="DNA/RNA polymerases"/>
    <property type="match status" value="1"/>
</dbReference>
<name>A0A392U0N2_9FABA</name>
<dbReference type="Proteomes" id="UP000265520">
    <property type="component" value="Unassembled WGS sequence"/>
</dbReference>
<evidence type="ECO:0000313" key="1">
    <source>
        <dbReference type="EMBL" id="MCI66244.1"/>
    </source>
</evidence>
<dbReference type="InterPro" id="IPR043128">
    <property type="entry name" value="Rev_trsase/Diguanyl_cyclase"/>
</dbReference>
<evidence type="ECO:0008006" key="3">
    <source>
        <dbReference type="Google" id="ProtNLM"/>
    </source>
</evidence>
<dbReference type="PANTHER" id="PTHR37984">
    <property type="entry name" value="PROTEIN CBG26694"/>
    <property type="match status" value="1"/>
</dbReference>
<reference evidence="1 2" key="1">
    <citation type="journal article" date="2018" name="Front. Plant Sci.">
        <title>Red Clover (Trifolium pratense) and Zigzag Clover (T. medium) - A Picture of Genomic Similarities and Differences.</title>
        <authorList>
            <person name="Dluhosova J."/>
            <person name="Istvanek J."/>
            <person name="Nedelnik J."/>
            <person name="Repkova J."/>
        </authorList>
    </citation>
    <scope>NUCLEOTIDE SEQUENCE [LARGE SCALE GENOMIC DNA]</scope>
    <source>
        <strain evidence="2">cv. 10/8</strain>
        <tissue evidence="1">Leaf</tissue>
    </source>
</reference>
<dbReference type="PANTHER" id="PTHR37984:SF5">
    <property type="entry name" value="PROTEIN NYNRIN-LIKE"/>
    <property type="match status" value="1"/>
</dbReference>
<evidence type="ECO:0000313" key="2">
    <source>
        <dbReference type="Proteomes" id="UP000265520"/>
    </source>
</evidence>
<dbReference type="InterPro" id="IPR043502">
    <property type="entry name" value="DNA/RNA_pol_sf"/>
</dbReference>
<dbReference type="EMBL" id="LXQA010691706">
    <property type="protein sequence ID" value="MCI66244.1"/>
    <property type="molecule type" value="Genomic_DNA"/>
</dbReference>
<comment type="caution">
    <text evidence="1">The sequence shown here is derived from an EMBL/GenBank/DDBJ whole genome shotgun (WGS) entry which is preliminary data.</text>
</comment>
<protein>
    <recommendedName>
        <fullName evidence="3">Retrotransposon protein</fullName>
    </recommendedName>
</protein>
<proteinExistence type="predicted"/>
<feature type="non-terminal residue" evidence="1">
    <location>
        <position position="63"/>
    </location>
</feature>
<sequence>MDPAKVETVLEWGTLEFVTKIRSFLGLLGYYRRFIERFSKLALPLTQLTRKNQLFVWDDQCEK</sequence>